<dbReference type="SUPFAM" id="SSF46785">
    <property type="entry name" value="Winged helix' DNA-binding domain"/>
    <property type="match status" value="1"/>
</dbReference>
<evidence type="ECO:0000256" key="1">
    <source>
        <dbReference type="ARBA" id="ARBA00023015"/>
    </source>
</evidence>
<dbReference type="InterPro" id="IPR036388">
    <property type="entry name" value="WH-like_DNA-bd_sf"/>
</dbReference>
<feature type="region of interest" description="Disordered" evidence="3">
    <location>
        <begin position="197"/>
        <end position="219"/>
    </location>
</feature>
<evidence type="ECO:0000256" key="3">
    <source>
        <dbReference type="SAM" id="MobiDB-lite"/>
    </source>
</evidence>
<dbReference type="AlphaFoldDB" id="A0A852ZWS1"/>
<dbReference type="EMBL" id="JACBZD010000001">
    <property type="protein sequence ID" value="NYI06816.1"/>
    <property type="molecule type" value="Genomic_DNA"/>
</dbReference>
<accession>A0A852ZWS1</accession>
<dbReference type="Pfam" id="PF13280">
    <property type="entry name" value="WYL"/>
    <property type="match status" value="1"/>
</dbReference>
<evidence type="ECO:0000256" key="2">
    <source>
        <dbReference type="ARBA" id="ARBA00023163"/>
    </source>
</evidence>
<dbReference type="Gene3D" id="1.10.10.10">
    <property type="entry name" value="Winged helix-like DNA-binding domain superfamily/Winged helix DNA-binding domain"/>
    <property type="match status" value="1"/>
</dbReference>
<dbReference type="InterPro" id="IPR001034">
    <property type="entry name" value="DeoR_HTH"/>
</dbReference>
<keyword evidence="5" id="KW-0238">DNA-binding</keyword>
<dbReference type="PANTHER" id="PTHR34580">
    <property type="match status" value="1"/>
</dbReference>
<keyword evidence="1" id="KW-0805">Transcription regulation</keyword>
<keyword evidence="2" id="KW-0804">Transcription</keyword>
<dbReference type="InterPro" id="IPR013196">
    <property type="entry name" value="HTH_11"/>
</dbReference>
<dbReference type="InterPro" id="IPR057727">
    <property type="entry name" value="WCX_dom"/>
</dbReference>
<dbReference type="GO" id="GO:0003677">
    <property type="term" value="F:DNA binding"/>
    <property type="evidence" value="ECO:0007669"/>
    <property type="project" value="UniProtKB-KW"/>
</dbReference>
<evidence type="ECO:0000313" key="6">
    <source>
        <dbReference type="Proteomes" id="UP000567795"/>
    </source>
</evidence>
<dbReference type="InterPro" id="IPR036390">
    <property type="entry name" value="WH_DNA-bd_sf"/>
</dbReference>
<dbReference type="PIRSF" id="PIRSF016838">
    <property type="entry name" value="PafC"/>
    <property type="match status" value="1"/>
</dbReference>
<dbReference type="GO" id="GO:0003700">
    <property type="term" value="F:DNA-binding transcription factor activity"/>
    <property type="evidence" value="ECO:0007669"/>
    <property type="project" value="InterPro"/>
</dbReference>
<dbReference type="InterPro" id="IPR051534">
    <property type="entry name" value="CBASS_pafABC_assoc_protein"/>
</dbReference>
<sequence length="375" mass="40153">MRASRLISLLLLLQNRGTMTATQLAEELEVSVRTVYRDVESLGAAGVPVYAERGPHGGFRLLDGYRTRLTGLTTEEAESLLLAGIPGPAAELGLGAVLATAEEKVLAALPDPMRLRAGLARERFHLDPAGWFRDPEEERSPHLAALAQAVWGRRRVRMRYRGWGSAPAVRVVEPLGIVLKGGLWYLVARRWAEGGHANGGANGGGTGSGGTGSGAGGAERPVTRVYRVSRAEGAEVLDEEFERPADFDLAAFWAAWAERFEAERHPHVAELRATPRGVGLLPSLGAGFGRPEVRGEPDPVTGEPGPVIRVGGPPGRPLPPEAAGWMRVRLPVESVRGAAMGLLRLGAEAEVLGPPELRAAVMAELRRMTERYGRP</sequence>
<feature type="domain" description="HTH deoR-type" evidence="4">
    <location>
        <begin position="2"/>
        <end position="61"/>
    </location>
</feature>
<dbReference type="PROSITE" id="PS52050">
    <property type="entry name" value="WYL"/>
    <property type="match status" value="1"/>
</dbReference>
<evidence type="ECO:0000313" key="5">
    <source>
        <dbReference type="EMBL" id="NYI06816.1"/>
    </source>
</evidence>
<gene>
    <name evidence="5" type="ORF">FHU37_003759</name>
</gene>
<proteinExistence type="predicted"/>
<reference evidence="5 6" key="1">
    <citation type="submission" date="2020-07" db="EMBL/GenBank/DDBJ databases">
        <title>Sequencing the genomes of 1000 actinobacteria strains.</title>
        <authorList>
            <person name="Klenk H.-P."/>
        </authorList>
    </citation>
    <scope>NUCLEOTIDE SEQUENCE [LARGE SCALE GENOMIC DNA]</scope>
    <source>
        <strain evidence="5 6">DSM 42178</strain>
    </source>
</reference>
<feature type="region of interest" description="Disordered" evidence="3">
    <location>
        <begin position="288"/>
        <end position="315"/>
    </location>
</feature>
<dbReference type="InterPro" id="IPR028349">
    <property type="entry name" value="PafC-like"/>
</dbReference>
<dbReference type="PROSITE" id="PS51000">
    <property type="entry name" value="HTH_DEOR_2"/>
    <property type="match status" value="1"/>
</dbReference>
<dbReference type="PANTHER" id="PTHR34580:SF1">
    <property type="entry name" value="PROTEIN PAFC"/>
    <property type="match status" value="1"/>
</dbReference>
<dbReference type="Pfam" id="PF25583">
    <property type="entry name" value="WCX"/>
    <property type="match status" value="1"/>
</dbReference>
<feature type="compositionally biased region" description="Low complexity" evidence="3">
    <location>
        <begin position="302"/>
        <end position="311"/>
    </location>
</feature>
<name>A0A852ZWS1_9ACTN</name>
<dbReference type="InterPro" id="IPR026881">
    <property type="entry name" value="WYL_dom"/>
</dbReference>
<feature type="compositionally biased region" description="Gly residues" evidence="3">
    <location>
        <begin position="197"/>
        <end position="217"/>
    </location>
</feature>
<dbReference type="Pfam" id="PF08279">
    <property type="entry name" value="HTH_11"/>
    <property type="match status" value="1"/>
</dbReference>
<dbReference type="RefSeq" id="WP_179815340.1">
    <property type="nucleotide sequence ID" value="NZ_JACBZD010000001.1"/>
</dbReference>
<keyword evidence="6" id="KW-1185">Reference proteome</keyword>
<protein>
    <submittedName>
        <fullName evidence="5">Putative DNA-binding transcriptional regulator YafY</fullName>
    </submittedName>
</protein>
<dbReference type="Proteomes" id="UP000567795">
    <property type="component" value="Unassembled WGS sequence"/>
</dbReference>
<comment type="caution">
    <text evidence="5">The sequence shown here is derived from an EMBL/GenBank/DDBJ whole genome shotgun (WGS) entry which is preliminary data.</text>
</comment>
<evidence type="ECO:0000259" key="4">
    <source>
        <dbReference type="PROSITE" id="PS51000"/>
    </source>
</evidence>
<organism evidence="5 6">
    <name type="scientific">Allostreptomyces psammosilenae</name>
    <dbReference type="NCBI Taxonomy" id="1892865"/>
    <lineage>
        <taxon>Bacteria</taxon>
        <taxon>Bacillati</taxon>
        <taxon>Actinomycetota</taxon>
        <taxon>Actinomycetes</taxon>
        <taxon>Kitasatosporales</taxon>
        <taxon>Streptomycetaceae</taxon>
        <taxon>Allostreptomyces</taxon>
    </lineage>
</organism>